<keyword evidence="4" id="KW-0285">Flavoprotein</keyword>
<feature type="domain" description="FAD-binding" evidence="8">
    <location>
        <begin position="3"/>
        <end position="167"/>
    </location>
</feature>
<evidence type="ECO:0000313" key="10">
    <source>
        <dbReference type="Proteomes" id="UP001310594"/>
    </source>
</evidence>
<keyword evidence="5" id="KW-0274">FAD</keyword>
<comment type="cofactor">
    <cofactor evidence="1">
        <name>FAD</name>
        <dbReference type="ChEBI" id="CHEBI:57692"/>
    </cofactor>
</comment>
<dbReference type="PANTHER" id="PTHR47178:SF4">
    <property type="entry name" value="FAD-DEPENDENT MONOOXYGENASE APTC"/>
    <property type="match status" value="1"/>
</dbReference>
<gene>
    <name evidence="9" type="ORF">LTR97_011611</name>
</gene>
<comment type="similarity">
    <text evidence="3">Belongs to the paxM FAD-dependent monooxygenase family.</text>
</comment>
<comment type="pathway">
    <text evidence="2">Secondary metabolite biosynthesis.</text>
</comment>
<evidence type="ECO:0000256" key="2">
    <source>
        <dbReference type="ARBA" id="ARBA00005179"/>
    </source>
</evidence>
<evidence type="ECO:0000256" key="6">
    <source>
        <dbReference type="ARBA" id="ARBA00023002"/>
    </source>
</evidence>
<sequence>MTINIIGAGLSGLAFGRCLRKRGIPFAIYDRDTASQGSSRHNYGITLYPWAFRPLLKYLDIDETTFRRTLAVDAAIGGVGRIASKHDTEDGSPFRANRRKLERMLSQDIDVKWGHGVEHVDITEAGYTTYFLKDHDVLQSWHNNLVIAADGAHSHFRKELATKSTFKTLPYAVYNGKRRVEAKIFEELYAPHLQGANVIDCRFGQTILQITVNERTEDLVSISYTYSRPAKEATDPLFTPERSTSSASQVPDELFDEISSLENLDGPFKDVFDADKMRKDRLLNWLMRSVSVGADELHTAAVKGVALIGDAAHATPILGGYGANAAIRDGIELADFIFEHEDNDLELFYEQRHHRWQSEVQASEAELAKMHGQATPSL</sequence>
<feature type="domain" description="FAD-binding" evidence="8">
    <location>
        <begin position="304"/>
        <end position="339"/>
    </location>
</feature>
<comment type="caution">
    <text evidence="9">The sequence shown here is derived from an EMBL/GenBank/DDBJ whole genome shotgun (WGS) entry which is preliminary data.</text>
</comment>
<evidence type="ECO:0000256" key="7">
    <source>
        <dbReference type="ARBA" id="ARBA00023033"/>
    </source>
</evidence>
<keyword evidence="7" id="KW-0503">Monooxygenase</keyword>
<dbReference type="InterPro" id="IPR036188">
    <property type="entry name" value="FAD/NAD-bd_sf"/>
</dbReference>
<name>A0AAN7VSS2_9PEZI</name>
<keyword evidence="6" id="KW-0560">Oxidoreductase</keyword>
<dbReference type="PANTHER" id="PTHR47178">
    <property type="entry name" value="MONOOXYGENASE, FAD-BINDING"/>
    <property type="match status" value="1"/>
</dbReference>
<dbReference type="Proteomes" id="UP001310594">
    <property type="component" value="Unassembled WGS sequence"/>
</dbReference>
<dbReference type="EMBL" id="JAVRQU010000021">
    <property type="protein sequence ID" value="KAK5691617.1"/>
    <property type="molecule type" value="Genomic_DNA"/>
</dbReference>
<evidence type="ECO:0000256" key="4">
    <source>
        <dbReference type="ARBA" id="ARBA00022630"/>
    </source>
</evidence>
<organism evidence="9 10">
    <name type="scientific">Elasticomyces elasticus</name>
    <dbReference type="NCBI Taxonomy" id="574655"/>
    <lineage>
        <taxon>Eukaryota</taxon>
        <taxon>Fungi</taxon>
        <taxon>Dikarya</taxon>
        <taxon>Ascomycota</taxon>
        <taxon>Pezizomycotina</taxon>
        <taxon>Dothideomycetes</taxon>
        <taxon>Dothideomycetidae</taxon>
        <taxon>Mycosphaerellales</taxon>
        <taxon>Teratosphaeriaceae</taxon>
        <taxon>Elasticomyces</taxon>
    </lineage>
</organism>
<accession>A0AAN7VSS2</accession>
<dbReference type="PRINTS" id="PR00420">
    <property type="entry name" value="RNGMNOXGNASE"/>
</dbReference>
<evidence type="ECO:0000256" key="1">
    <source>
        <dbReference type="ARBA" id="ARBA00001974"/>
    </source>
</evidence>
<evidence type="ECO:0000256" key="3">
    <source>
        <dbReference type="ARBA" id="ARBA00007992"/>
    </source>
</evidence>
<dbReference type="GO" id="GO:0071949">
    <property type="term" value="F:FAD binding"/>
    <property type="evidence" value="ECO:0007669"/>
    <property type="project" value="InterPro"/>
</dbReference>
<evidence type="ECO:0000256" key="5">
    <source>
        <dbReference type="ARBA" id="ARBA00022827"/>
    </source>
</evidence>
<dbReference type="Gene3D" id="3.50.50.60">
    <property type="entry name" value="FAD/NAD(P)-binding domain"/>
    <property type="match status" value="1"/>
</dbReference>
<reference evidence="9" key="1">
    <citation type="submission" date="2023-08" db="EMBL/GenBank/DDBJ databases">
        <title>Black Yeasts Isolated from many extreme environments.</title>
        <authorList>
            <person name="Coleine C."/>
            <person name="Stajich J.E."/>
            <person name="Selbmann L."/>
        </authorList>
    </citation>
    <scope>NUCLEOTIDE SEQUENCE</scope>
    <source>
        <strain evidence="9">CCFEE 5810</strain>
    </source>
</reference>
<dbReference type="SUPFAM" id="SSF51905">
    <property type="entry name" value="FAD/NAD(P)-binding domain"/>
    <property type="match status" value="1"/>
</dbReference>
<proteinExistence type="inferred from homology"/>
<evidence type="ECO:0000313" key="9">
    <source>
        <dbReference type="EMBL" id="KAK5691617.1"/>
    </source>
</evidence>
<dbReference type="GO" id="GO:0004497">
    <property type="term" value="F:monooxygenase activity"/>
    <property type="evidence" value="ECO:0007669"/>
    <property type="project" value="UniProtKB-KW"/>
</dbReference>
<dbReference type="InterPro" id="IPR002938">
    <property type="entry name" value="FAD-bd"/>
</dbReference>
<evidence type="ECO:0000259" key="8">
    <source>
        <dbReference type="Pfam" id="PF01494"/>
    </source>
</evidence>
<dbReference type="Pfam" id="PF01494">
    <property type="entry name" value="FAD_binding_3"/>
    <property type="match status" value="2"/>
</dbReference>
<protein>
    <recommendedName>
        <fullName evidence="8">FAD-binding domain-containing protein</fullName>
    </recommendedName>
</protein>
<dbReference type="AlphaFoldDB" id="A0AAN7VSS2"/>